<accession>A0ABP1G0V0</accession>
<comment type="pathway">
    <text evidence="1">Protein modification; protein ubiquitination.</text>
</comment>
<evidence type="ECO:0000313" key="3">
    <source>
        <dbReference type="EMBL" id="CAL5225856.1"/>
    </source>
</evidence>
<comment type="caution">
    <text evidence="3">The sequence shown here is derived from an EMBL/GenBank/DDBJ whole genome shotgun (WGS) entry which is preliminary data.</text>
</comment>
<keyword evidence="4" id="KW-1185">Reference proteome</keyword>
<evidence type="ECO:0000259" key="2">
    <source>
        <dbReference type="PROSITE" id="PS50097"/>
    </source>
</evidence>
<dbReference type="Pfam" id="PF00651">
    <property type="entry name" value="BTB"/>
    <property type="match status" value="1"/>
</dbReference>
<reference evidence="3 4" key="1">
    <citation type="submission" date="2024-06" db="EMBL/GenBank/DDBJ databases">
        <authorList>
            <person name="Kraege A."/>
            <person name="Thomma B."/>
        </authorList>
    </citation>
    <scope>NUCLEOTIDE SEQUENCE [LARGE SCALE GENOMIC DNA]</scope>
</reference>
<dbReference type="PROSITE" id="PS50097">
    <property type="entry name" value="BTB"/>
    <property type="match status" value="1"/>
</dbReference>
<evidence type="ECO:0000313" key="4">
    <source>
        <dbReference type="Proteomes" id="UP001497392"/>
    </source>
</evidence>
<evidence type="ECO:0000256" key="1">
    <source>
        <dbReference type="ARBA" id="ARBA00004906"/>
    </source>
</evidence>
<sequence length="198" mass="21928">MGSSHPYFAKGQRNPLESCDILLKLDDGTELPAHIQVLARCMPIFDDMLAGGPLAKASMTNVVRVPFSDCSLEEARHFLAAIYSIEASEYIDERSALSRARLSHKYGGEHMVRLCDNALARTAGIDSDNFVKFPSYLEDQDFDKFINIMTSAALFGMPKVLACCEYYVAVDTYKEAHMGLATQTELGASCHFTVLLKE</sequence>
<dbReference type="InterPro" id="IPR011333">
    <property type="entry name" value="SKP1/BTB/POZ_sf"/>
</dbReference>
<dbReference type="Proteomes" id="UP001497392">
    <property type="component" value="Unassembled WGS sequence"/>
</dbReference>
<proteinExistence type="predicted"/>
<organism evidence="3 4">
    <name type="scientific">Coccomyxa viridis</name>
    <dbReference type="NCBI Taxonomy" id="1274662"/>
    <lineage>
        <taxon>Eukaryota</taxon>
        <taxon>Viridiplantae</taxon>
        <taxon>Chlorophyta</taxon>
        <taxon>core chlorophytes</taxon>
        <taxon>Trebouxiophyceae</taxon>
        <taxon>Trebouxiophyceae incertae sedis</taxon>
        <taxon>Coccomyxaceae</taxon>
        <taxon>Coccomyxa</taxon>
    </lineage>
</organism>
<gene>
    <name evidence="3" type="primary">g8639</name>
    <name evidence="3" type="ORF">VP750_LOCUS7762</name>
</gene>
<dbReference type="InterPro" id="IPR000210">
    <property type="entry name" value="BTB/POZ_dom"/>
</dbReference>
<dbReference type="EMBL" id="CAXHTA020000015">
    <property type="protein sequence ID" value="CAL5225856.1"/>
    <property type="molecule type" value="Genomic_DNA"/>
</dbReference>
<name>A0ABP1G0V0_9CHLO</name>
<protein>
    <submittedName>
        <fullName evidence="3">G8639 protein</fullName>
    </submittedName>
</protein>
<feature type="domain" description="BTB" evidence="2">
    <location>
        <begin position="19"/>
        <end position="84"/>
    </location>
</feature>
<dbReference type="SUPFAM" id="SSF54695">
    <property type="entry name" value="POZ domain"/>
    <property type="match status" value="1"/>
</dbReference>
<dbReference type="Gene3D" id="3.30.710.10">
    <property type="entry name" value="Potassium Channel Kv1.1, Chain A"/>
    <property type="match status" value="1"/>
</dbReference>